<proteinExistence type="predicted"/>
<evidence type="ECO:0008006" key="4">
    <source>
        <dbReference type="Google" id="ProtNLM"/>
    </source>
</evidence>
<organism evidence="2 3">
    <name type="scientific">Piscinibacter sakaiensis</name>
    <name type="common">Ideonella sakaiensis</name>
    <dbReference type="NCBI Taxonomy" id="1547922"/>
    <lineage>
        <taxon>Bacteria</taxon>
        <taxon>Pseudomonadati</taxon>
        <taxon>Pseudomonadota</taxon>
        <taxon>Betaproteobacteria</taxon>
        <taxon>Burkholderiales</taxon>
        <taxon>Sphaerotilaceae</taxon>
        <taxon>Piscinibacter</taxon>
    </lineage>
</organism>
<keyword evidence="1" id="KW-0732">Signal</keyword>
<evidence type="ECO:0000256" key="1">
    <source>
        <dbReference type="SAM" id="SignalP"/>
    </source>
</evidence>
<feature type="chain" id="PRO_5005513631" description="Lipoprotein" evidence="1">
    <location>
        <begin position="27"/>
        <end position="69"/>
    </location>
</feature>
<protein>
    <recommendedName>
        <fullName evidence="4">Lipoprotein</fullName>
    </recommendedName>
</protein>
<feature type="signal peptide" evidence="1">
    <location>
        <begin position="1"/>
        <end position="26"/>
    </location>
</feature>
<keyword evidence="3" id="KW-1185">Reference proteome</keyword>
<gene>
    <name evidence="2" type="ORF">ISF6_2713</name>
</gene>
<name>A0A0K8P2N2_PISS1</name>
<evidence type="ECO:0000313" key="3">
    <source>
        <dbReference type="Proteomes" id="UP000037660"/>
    </source>
</evidence>
<sequence length="69" mass="7031">MQRTHAHARPLSLLAAVLATLSLGLAACAPKEGPAERAGKAVDNAVQQAGDSLERAGDKAKAAVDDVKK</sequence>
<reference evidence="3" key="1">
    <citation type="submission" date="2015-07" db="EMBL/GenBank/DDBJ databases">
        <title>Discovery of a poly(ethylene terephthalate assimilation.</title>
        <authorList>
            <person name="Yoshida S."/>
            <person name="Hiraga K."/>
            <person name="Takehana T."/>
            <person name="Taniguchi I."/>
            <person name="Yamaji H."/>
            <person name="Maeda Y."/>
            <person name="Toyohara K."/>
            <person name="Miyamoto K."/>
            <person name="Kimura Y."/>
            <person name="Oda K."/>
        </authorList>
    </citation>
    <scope>NUCLEOTIDE SEQUENCE [LARGE SCALE GENOMIC DNA]</scope>
    <source>
        <strain evidence="3">NBRC 110686 / TISTR 2288 / 201-F6</strain>
    </source>
</reference>
<comment type="caution">
    <text evidence="2">The sequence shown here is derived from an EMBL/GenBank/DDBJ whole genome shotgun (WGS) entry which is preliminary data.</text>
</comment>
<evidence type="ECO:0000313" key="2">
    <source>
        <dbReference type="EMBL" id="GAP36873.1"/>
    </source>
</evidence>
<dbReference type="OrthoDB" id="7284426at2"/>
<dbReference type="RefSeq" id="WP_054020831.1">
    <property type="nucleotide sequence ID" value="NZ_BBYR01000039.1"/>
</dbReference>
<accession>A0A0K8P2N2</accession>
<dbReference type="AlphaFoldDB" id="A0A0K8P2N2"/>
<dbReference type="Proteomes" id="UP000037660">
    <property type="component" value="Unassembled WGS sequence"/>
</dbReference>
<dbReference type="EMBL" id="BBYR01000039">
    <property type="protein sequence ID" value="GAP36873.1"/>
    <property type="molecule type" value="Genomic_DNA"/>
</dbReference>
<reference evidence="2 3" key="2">
    <citation type="journal article" date="2016" name="Science">
        <title>A bacterium that degrades and assimilates poly(ethylene terephthalate).</title>
        <authorList>
            <person name="Yoshida S."/>
            <person name="Hiraga K."/>
            <person name="Takehana T."/>
            <person name="Taniguchi I."/>
            <person name="Yamaji H."/>
            <person name="Maeda Y."/>
            <person name="Toyohara K."/>
            <person name="Miyamoto K."/>
            <person name="Kimura Y."/>
            <person name="Oda K."/>
        </authorList>
    </citation>
    <scope>NUCLEOTIDE SEQUENCE [LARGE SCALE GENOMIC DNA]</scope>
    <source>
        <strain evidence="3">NBRC 110686 / TISTR 2288 / 201-F6</strain>
    </source>
</reference>
<dbReference type="PROSITE" id="PS51257">
    <property type="entry name" value="PROKAR_LIPOPROTEIN"/>
    <property type="match status" value="1"/>
</dbReference>